<dbReference type="EMBL" id="JAASQP010000001">
    <property type="protein sequence ID" value="NIJ23369.1"/>
    <property type="molecule type" value="Genomic_DNA"/>
</dbReference>
<sequence>MSDTGSFDTGRPPRASARTGWIVALLAFLAGLAAMAAGVHYFGERWLGSRSAARGTAVQPQAAAQPTAALPPGTDVASLYAREIQLAQRIQMLEARLANVDSDSRVASTFATRAEGLLVAFAARRALDRGLGLGYIEGQLRERFGAVEPRAVGYVIAASRQPVTLEDLRLALDTLAPDLTSGNADESWTAALRREVSDLVVLRDEGTPSPRPNDRLTRARRMLDAGQVEGALAEVARLPGAERASSWTDAARRYVDARAALNTIETTAIQGGGFAPVPQMPPQTALPAPAIPQSPPGN</sequence>
<feature type="compositionally biased region" description="Pro residues" evidence="1">
    <location>
        <begin position="289"/>
        <end position="298"/>
    </location>
</feature>
<accession>A0ABX0TYH6</accession>
<keyword evidence="2" id="KW-0812">Transmembrane</keyword>
<evidence type="ECO:0000256" key="1">
    <source>
        <dbReference type="SAM" id="MobiDB-lite"/>
    </source>
</evidence>
<dbReference type="Proteomes" id="UP000788153">
    <property type="component" value="Unassembled WGS sequence"/>
</dbReference>
<proteinExistence type="predicted"/>
<organism evidence="3 4">
    <name type="scientific">Sphingomonas japonica</name>
    <dbReference type="NCBI Taxonomy" id="511662"/>
    <lineage>
        <taxon>Bacteria</taxon>
        <taxon>Pseudomonadati</taxon>
        <taxon>Pseudomonadota</taxon>
        <taxon>Alphaproteobacteria</taxon>
        <taxon>Sphingomonadales</taxon>
        <taxon>Sphingomonadaceae</taxon>
        <taxon>Sphingomonas</taxon>
    </lineage>
</organism>
<protein>
    <recommendedName>
        <fullName evidence="5">Inner membrane protein</fullName>
    </recommendedName>
</protein>
<evidence type="ECO:0000313" key="4">
    <source>
        <dbReference type="Proteomes" id="UP000788153"/>
    </source>
</evidence>
<name>A0ABX0TYH6_9SPHN</name>
<dbReference type="RefSeq" id="WP_140230798.1">
    <property type="nucleotide sequence ID" value="NZ_BAAAEV010000001.1"/>
</dbReference>
<evidence type="ECO:0000313" key="3">
    <source>
        <dbReference type="EMBL" id="NIJ23369.1"/>
    </source>
</evidence>
<gene>
    <name evidence="3" type="ORF">FHT01_000911</name>
</gene>
<keyword evidence="4" id="KW-1185">Reference proteome</keyword>
<evidence type="ECO:0008006" key="5">
    <source>
        <dbReference type="Google" id="ProtNLM"/>
    </source>
</evidence>
<keyword evidence="2" id="KW-0472">Membrane</keyword>
<reference evidence="3 4" key="1">
    <citation type="submission" date="2020-03" db="EMBL/GenBank/DDBJ databases">
        <title>Genomic Encyclopedia of Type Strains, Phase IV (KMG-IV): sequencing the most valuable type-strain genomes for metagenomic binning, comparative biology and taxonomic classification.</title>
        <authorList>
            <person name="Goeker M."/>
        </authorList>
    </citation>
    <scope>NUCLEOTIDE SEQUENCE [LARGE SCALE GENOMIC DNA]</scope>
    <source>
        <strain evidence="3 4">DSM 22753</strain>
    </source>
</reference>
<keyword evidence="2" id="KW-1133">Transmembrane helix</keyword>
<evidence type="ECO:0000256" key="2">
    <source>
        <dbReference type="SAM" id="Phobius"/>
    </source>
</evidence>
<comment type="caution">
    <text evidence="3">The sequence shown here is derived from an EMBL/GenBank/DDBJ whole genome shotgun (WGS) entry which is preliminary data.</text>
</comment>
<feature type="region of interest" description="Disordered" evidence="1">
    <location>
        <begin position="271"/>
        <end position="298"/>
    </location>
</feature>
<feature type="transmembrane region" description="Helical" evidence="2">
    <location>
        <begin position="20"/>
        <end position="42"/>
    </location>
</feature>